<sequence length="316" mass="35295" precursor="true">MLAAFVASLIALTGPARATDDAPAAPSIRKLGTVDLDMVEATPVVFKGQLYRFEYVRPGYVPNKTGESYFRFVDAETGKATPPFAGTFDLGCAFAEGGTMWAFGVDNWDGETIAAFRSTDLEHWERRPALKLPGWGLFNTSVCKAGGRYVMAIEVGRPPEVVGVPFTTRFAESKDLLAWTLLPEACVYTKERYSACPTLRFHDGWFYMLYLEARPGPTYETHLVRSRDLARWEPSRFNPVLKASPEDKQVANPNLTEDQRAKVRQAADRNNSDMDLCEFRGKTIITYSWGNQQGTEFLAQAIHDGPEAAFFKAFFP</sequence>
<dbReference type="Proteomes" id="UP000324233">
    <property type="component" value="Chromosome"/>
</dbReference>
<organism evidence="2 3">
    <name type="scientific">Aquisphaera giovannonii</name>
    <dbReference type="NCBI Taxonomy" id="406548"/>
    <lineage>
        <taxon>Bacteria</taxon>
        <taxon>Pseudomonadati</taxon>
        <taxon>Planctomycetota</taxon>
        <taxon>Planctomycetia</taxon>
        <taxon>Isosphaerales</taxon>
        <taxon>Isosphaeraceae</taxon>
        <taxon>Aquisphaera</taxon>
    </lineage>
</organism>
<dbReference type="OrthoDB" id="252609at2"/>
<keyword evidence="3" id="KW-1185">Reference proteome</keyword>
<evidence type="ECO:0000256" key="1">
    <source>
        <dbReference type="SAM" id="SignalP"/>
    </source>
</evidence>
<accession>A0A5B9WEI7</accession>
<dbReference type="AlphaFoldDB" id="A0A5B9WEI7"/>
<dbReference type="EMBL" id="CP042997">
    <property type="protein sequence ID" value="QEH39068.1"/>
    <property type="molecule type" value="Genomic_DNA"/>
</dbReference>
<dbReference type="Gene3D" id="2.115.10.20">
    <property type="entry name" value="Glycosyl hydrolase domain, family 43"/>
    <property type="match status" value="1"/>
</dbReference>
<protein>
    <recommendedName>
        <fullName evidence="4">Glycosyl hydrolases family 43</fullName>
    </recommendedName>
</protein>
<reference evidence="2 3" key="1">
    <citation type="submission" date="2019-08" db="EMBL/GenBank/DDBJ databases">
        <title>Deep-cultivation of Planctomycetes and their phenomic and genomic characterization uncovers novel biology.</title>
        <authorList>
            <person name="Wiegand S."/>
            <person name="Jogler M."/>
            <person name="Boedeker C."/>
            <person name="Pinto D."/>
            <person name="Vollmers J."/>
            <person name="Rivas-Marin E."/>
            <person name="Kohn T."/>
            <person name="Peeters S.H."/>
            <person name="Heuer A."/>
            <person name="Rast P."/>
            <person name="Oberbeckmann S."/>
            <person name="Bunk B."/>
            <person name="Jeske O."/>
            <person name="Meyerdierks A."/>
            <person name="Storesund J.E."/>
            <person name="Kallscheuer N."/>
            <person name="Luecker S."/>
            <person name="Lage O.M."/>
            <person name="Pohl T."/>
            <person name="Merkel B.J."/>
            <person name="Hornburger P."/>
            <person name="Mueller R.-W."/>
            <person name="Bruemmer F."/>
            <person name="Labrenz M."/>
            <person name="Spormann A.M."/>
            <person name="Op den Camp H."/>
            <person name="Overmann J."/>
            <person name="Amann R."/>
            <person name="Jetten M.S.M."/>
            <person name="Mascher T."/>
            <person name="Medema M.H."/>
            <person name="Devos D.P."/>
            <person name="Kaster A.-K."/>
            <person name="Ovreas L."/>
            <person name="Rohde M."/>
            <person name="Galperin M.Y."/>
            <person name="Jogler C."/>
        </authorList>
    </citation>
    <scope>NUCLEOTIDE SEQUENCE [LARGE SCALE GENOMIC DNA]</scope>
    <source>
        <strain evidence="2 3">OJF2</strain>
    </source>
</reference>
<feature type="signal peptide" evidence="1">
    <location>
        <begin position="1"/>
        <end position="18"/>
    </location>
</feature>
<evidence type="ECO:0000313" key="2">
    <source>
        <dbReference type="EMBL" id="QEH39068.1"/>
    </source>
</evidence>
<evidence type="ECO:0000313" key="3">
    <source>
        <dbReference type="Proteomes" id="UP000324233"/>
    </source>
</evidence>
<dbReference type="RefSeq" id="WP_148598428.1">
    <property type="nucleotide sequence ID" value="NZ_CP042997.1"/>
</dbReference>
<evidence type="ECO:0008006" key="4">
    <source>
        <dbReference type="Google" id="ProtNLM"/>
    </source>
</evidence>
<keyword evidence="1" id="KW-0732">Signal</keyword>
<gene>
    <name evidence="2" type="ORF">OJF2_76800</name>
</gene>
<dbReference type="SUPFAM" id="SSF75005">
    <property type="entry name" value="Arabinanase/levansucrase/invertase"/>
    <property type="match status" value="1"/>
</dbReference>
<name>A0A5B9WEI7_9BACT</name>
<proteinExistence type="predicted"/>
<dbReference type="InterPro" id="IPR023296">
    <property type="entry name" value="Glyco_hydro_beta-prop_sf"/>
</dbReference>
<dbReference type="KEGG" id="agv:OJF2_76800"/>
<feature type="chain" id="PRO_5023137298" description="Glycosyl hydrolases family 43" evidence="1">
    <location>
        <begin position="19"/>
        <end position="316"/>
    </location>
</feature>